<comment type="caution">
    <text evidence="20">The sequence shown here is derived from an EMBL/GenBank/DDBJ whole genome shotgun (WGS) entry which is preliminary data.</text>
</comment>
<dbReference type="PIRSF" id="PIRSF006769">
    <property type="entry name" value="RibD"/>
    <property type="match status" value="1"/>
</dbReference>
<feature type="binding site" evidence="17">
    <location>
        <position position="299"/>
    </location>
    <ligand>
        <name>substrate</name>
    </ligand>
</feature>
<dbReference type="EC" id="1.1.1.193" evidence="15"/>
<dbReference type="NCBIfam" id="TIGR00326">
    <property type="entry name" value="eubact_ribD"/>
    <property type="match status" value="1"/>
</dbReference>
<dbReference type="InterPro" id="IPR024072">
    <property type="entry name" value="DHFR-like_dom_sf"/>
</dbReference>
<feature type="domain" description="CMP/dCMP-type deaminase" evidence="19">
    <location>
        <begin position="1"/>
        <end position="123"/>
    </location>
</feature>
<dbReference type="InterPro" id="IPR002125">
    <property type="entry name" value="CMP_dCMP_dom"/>
</dbReference>
<dbReference type="EC" id="3.5.4.26" evidence="15"/>
<evidence type="ECO:0000259" key="19">
    <source>
        <dbReference type="PROSITE" id="PS51747"/>
    </source>
</evidence>
<evidence type="ECO:0000256" key="7">
    <source>
        <dbReference type="ARBA" id="ARBA00022723"/>
    </source>
</evidence>
<feature type="binding site" evidence="17">
    <location>
        <position position="200"/>
    </location>
    <ligand>
        <name>NADP(+)</name>
        <dbReference type="ChEBI" id="CHEBI:58349"/>
    </ligand>
</feature>
<feature type="binding site" evidence="17">
    <location>
        <position position="196"/>
    </location>
    <ligand>
        <name>NADP(+)</name>
        <dbReference type="ChEBI" id="CHEBI:58349"/>
    </ligand>
</feature>
<dbReference type="PANTHER" id="PTHR38011:SF7">
    <property type="entry name" value="2,5-DIAMINO-6-RIBOSYLAMINO-4(3H)-PYRIMIDINONE 5'-PHOSPHATE REDUCTASE"/>
    <property type="match status" value="1"/>
</dbReference>
<evidence type="ECO:0000256" key="9">
    <source>
        <dbReference type="ARBA" id="ARBA00022833"/>
    </source>
</evidence>
<feature type="binding site" evidence="18">
    <location>
        <position position="75"/>
    </location>
    <ligand>
        <name>Zn(2+)</name>
        <dbReference type="ChEBI" id="CHEBI:29105"/>
        <note>catalytic</note>
    </ligand>
</feature>
<dbReference type="PANTHER" id="PTHR38011">
    <property type="entry name" value="DIHYDROFOLATE REDUCTASE FAMILY PROTEIN (AFU_ORTHOLOGUE AFUA_8G06820)"/>
    <property type="match status" value="1"/>
</dbReference>
<evidence type="ECO:0000256" key="11">
    <source>
        <dbReference type="ARBA" id="ARBA00023002"/>
    </source>
</evidence>
<dbReference type="GO" id="GO:0008703">
    <property type="term" value="F:5-amino-6-(5-phosphoribosylamino)uracil reductase activity"/>
    <property type="evidence" value="ECO:0007669"/>
    <property type="project" value="UniProtKB-EC"/>
</dbReference>
<gene>
    <name evidence="20" type="primary">ribD</name>
    <name evidence="20" type="ORF">IAB71_00105</name>
</gene>
<feature type="binding site" evidence="17">
    <location>
        <position position="204"/>
    </location>
    <ligand>
        <name>substrate</name>
    </ligand>
</feature>
<feature type="binding site" evidence="18">
    <location>
        <position position="50"/>
    </location>
    <ligand>
        <name>Zn(2+)</name>
        <dbReference type="ChEBI" id="CHEBI:29105"/>
        <note>catalytic</note>
    </ligand>
</feature>
<evidence type="ECO:0000256" key="6">
    <source>
        <dbReference type="ARBA" id="ARBA00022619"/>
    </source>
</evidence>
<dbReference type="SUPFAM" id="SSF53927">
    <property type="entry name" value="Cytidine deaminase-like"/>
    <property type="match status" value="1"/>
</dbReference>
<comment type="pathway">
    <text evidence="2 15">Cofactor biosynthesis; riboflavin biosynthesis; 5-amino-6-(D-ribitylamino)uracil from GTP: step 2/4.</text>
</comment>
<dbReference type="InterPro" id="IPR004794">
    <property type="entry name" value="Eubact_RibD"/>
</dbReference>
<comment type="pathway">
    <text evidence="3 15">Cofactor biosynthesis; riboflavin biosynthesis; 5-amino-6-(D-ribitylamino)uracil from GTP: step 3/4.</text>
</comment>
<keyword evidence="9 15" id="KW-0862">Zinc</keyword>
<comment type="similarity">
    <text evidence="4 15">In the N-terminal section; belongs to the cytidine and deoxycytidylate deaminase family.</text>
</comment>
<evidence type="ECO:0000313" key="21">
    <source>
        <dbReference type="Proteomes" id="UP000824169"/>
    </source>
</evidence>
<comment type="cofactor">
    <cofactor evidence="15 18">
        <name>Zn(2+)</name>
        <dbReference type="ChEBI" id="CHEBI:29105"/>
    </cofactor>
    <text evidence="15 18">Binds 1 zinc ion.</text>
</comment>
<keyword evidence="10 15" id="KW-0521">NADP</keyword>
<evidence type="ECO:0000256" key="10">
    <source>
        <dbReference type="ARBA" id="ARBA00022857"/>
    </source>
</evidence>
<evidence type="ECO:0000256" key="18">
    <source>
        <dbReference type="PIRSR" id="PIRSR006769-3"/>
    </source>
</evidence>
<feature type="binding site" evidence="18">
    <location>
        <position position="84"/>
    </location>
    <ligand>
        <name>Zn(2+)</name>
        <dbReference type="ChEBI" id="CHEBI:29105"/>
        <note>catalytic</note>
    </ligand>
</feature>
<dbReference type="InterPro" id="IPR011549">
    <property type="entry name" value="RibD_C"/>
</dbReference>
<dbReference type="PROSITE" id="PS51747">
    <property type="entry name" value="CYT_DCMP_DEAMINASES_2"/>
    <property type="match status" value="1"/>
</dbReference>
<dbReference type="Pfam" id="PF00383">
    <property type="entry name" value="dCMP_cyt_deam_1"/>
    <property type="match status" value="1"/>
</dbReference>
<dbReference type="SUPFAM" id="SSF53597">
    <property type="entry name" value="Dihydrofolate reductase-like"/>
    <property type="match status" value="1"/>
</dbReference>
<accession>A0A9D1P0S0</accession>
<comment type="catalytic activity">
    <reaction evidence="14 15">
        <text>2,5-diamino-6-hydroxy-4-(5-phosphoribosylamino)-pyrimidine + H2O + H(+) = 5-amino-6-(5-phospho-D-ribosylamino)uracil + NH4(+)</text>
        <dbReference type="Rhea" id="RHEA:21868"/>
        <dbReference type="ChEBI" id="CHEBI:15377"/>
        <dbReference type="ChEBI" id="CHEBI:15378"/>
        <dbReference type="ChEBI" id="CHEBI:28938"/>
        <dbReference type="ChEBI" id="CHEBI:58453"/>
        <dbReference type="ChEBI" id="CHEBI:58614"/>
        <dbReference type="EC" id="3.5.4.26"/>
    </reaction>
</comment>
<evidence type="ECO:0000256" key="4">
    <source>
        <dbReference type="ARBA" id="ARBA00005259"/>
    </source>
</evidence>
<dbReference type="Gene3D" id="3.40.430.10">
    <property type="entry name" value="Dihydrofolate Reductase, subunit A"/>
    <property type="match status" value="1"/>
</dbReference>
<dbReference type="Pfam" id="PF01872">
    <property type="entry name" value="RibD_C"/>
    <property type="match status" value="1"/>
</dbReference>
<reference evidence="20" key="2">
    <citation type="journal article" date="2021" name="PeerJ">
        <title>Extensive microbial diversity within the chicken gut microbiome revealed by metagenomics and culture.</title>
        <authorList>
            <person name="Gilroy R."/>
            <person name="Ravi A."/>
            <person name="Getino M."/>
            <person name="Pursley I."/>
            <person name="Horton D.L."/>
            <person name="Alikhan N.F."/>
            <person name="Baker D."/>
            <person name="Gharbi K."/>
            <person name="Hall N."/>
            <person name="Watson M."/>
            <person name="Adriaenssens E.M."/>
            <person name="Foster-Nyarko E."/>
            <person name="Jarju S."/>
            <person name="Secka A."/>
            <person name="Antonio M."/>
            <person name="Oren A."/>
            <person name="Chaudhuri R.R."/>
            <person name="La Ragione R."/>
            <person name="Hildebrand F."/>
            <person name="Pallen M.J."/>
        </authorList>
    </citation>
    <scope>NUCLEOTIDE SEQUENCE</scope>
    <source>
        <strain evidence="20">CHK188-20938</strain>
    </source>
</reference>
<evidence type="ECO:0000256" key="16">
    <source>
        <dbReference type="PIRSR" id="PIRSR006769-1"/>
    </source>
</evidence>
<evidence type="ECO:0000256" key="12">
    <source>
        <dbReference type="ARBA" id="ARBA00023268"/>
    </source>
</evidence>
<feature type="binding site" evidence="17">
    <location>
        <position position="170"/>
    </location>
    <ligand>
        <name>NADP(+)</name>
        <dbReference type="ChEBI" id="CHEBI:58349"/>
    </ligand>
</feature>
<keyword evidence="11 15" id="KW-0560">Oxidoreductase</keyword>
<evidence type="ECO:0000256" key="14">
    <source>
        <dbReference type="ARBA" id="ARBA00049886"/>
    </source>
</evidence>
<feature type="binding site" evidence="17">
    <location>
        <position position="154"/>
    </location>
    <ligand>
        <name>NADP(+)</name>
        <dbReference type="ChEBI" id="CHEBI:58349"/>
    </ligand>
</feature>
<proteinExistence type="inferred from homology"/>
<dbReference type="InterPro" id="IPR050765">
    <property type="entry name" value="Riboflavin_Biosynth_HTPR"/>
</dbReference>
<dbReference type="InterPro" id="IPR002734">
    <property type="entry name" value="RibDG_C"/>
</dbReference>
<comment type="function">
    <text evidence="1 15">Converts 2,5-diamino-6-(ribosylamino)-4(3h)-pyrimidinone 5'-phosphate into 5-amino-6-(ribosylamino)-2,4(1h,3h)-pyrimidinedione 5'-phosphate.</text>
</comment>
<evidence type="ECO:0000256" key="1">
    <source>
        <dbReference type="ARBA" id="ARBA00002151"/>
    </source>
</evidence>
<keyword evidence="6 15" id="KW-0686">Riboflavin biosynthesis</keyword>
<keyword evidence="12" id="KW-0511">Multifunctional enzyme</keyword>
<dbReference type="AlphaFoldDB" id="A0A9D1P0S0"/>
<comment type="similarity">
    <text evidence="5 15">In the C-terminal section; belongs to the HTP reductase family.</text>
</comment>
<protein>
    <recommendedName>
        <fullName evidence="15">Riboflavin biosynthesis protein RibD</fullName>
    </recommendedName>
    <domain>
        <recommendedName>
            <fullName evidence="15">Diaminohydroxyphosphoribosylaminopyrimidine deaminase</fullName>
            <shortName evidence="15">DRAP deaminase</shortName>
            <ecNumber evidence="15">3.5.4.26</ecNumber>
        </recommendedName>
        <alternativeName>
            <fullName evidence="15">Riboflavin-specific deaminase</fullName>
        </alternativeName>
    </domain>
    <domain>
        <recommendedName>
            <fullName evidence="15">5-amino-6-(5-phosphoribosylamino)uracil reductase</fullName>
            <ecNumber evidence="15">1.1.1.193</ecNumber>
        </recommendedName>
        <alternativeName>
            <fullName evidence="15">HTP reductase</fullName>
        </alternativeName>
    </domain>
</protein>
<dbReference type="Proteomes" id="UP000824169">
    <property type="component" value="Unassembled WGS sequence"/>
</dbReference>
<sequence>MTDQECMARAIELAKRGRGWTNPNPLVGAVIAKEGRIIGEGWHARCGELHAERNAIRALTERAEGATLYVTLEPCCHYGRTPPCTDAILEQKIARVVIGSGDPNPKVSGKGAAILRRAGVQVEEGFMRDACDRLNPVFFHYITTGNPYVIMKYAMTADGKIAARTGDSKWITGEASRRRVQELRWNCMGIMAGIGTVLADDPLLTVREEGRRNPIRIICDSRLRLPPDSRLCRSAEQYPVIAACSAEILEREDGCRKRKQILEGLGVKVLPVPDSPRHVNLPALMELLGREKIDSILLEGGGDLNSSALRSGIIQEIREFIAPKIFGGGCRTPVEGEGVDHPGEAVLLEMTETEKIEQDLLITWRVRSSGKEKECLQEL</sequence>
<evidence type="ECO:0000256" key="5">
    <source>
        <dbReference type="ARBA" id="ARBA00007417"/>
    </source>
</evidence>
<organism evidence="20 21">
    <name type="scientific">Candidatus Scatomonas pullistercoris</name>
    <dbReference type="NCBI Taxonomy" id="2840920"/>
    <lineage>
        <taxon>Bacteria</taxon>
        <taxon>Bacillati</taxon>
        <taxon>Bacillota</taxon>
        <taxon>Clostridia</taxon>
        <taxon>Lachnospirales</taxon>
        <taxon>Lachnospiraceae</taxon>
        <taxon>Lachnospiraceae incertae sedis</taxon>
        <taxon>Candidatus Scatomonas</taxon>
    </lineage>
</organism>
<feature type="binding site" evidence="17">
    <location>
        <position position="168"/>
    </location>
    <ligand>
        <name>substrate</name>
    </ligand>
</feature>
<dbReference type="GO" id="GO:0009231">
    <property type="term" value="P:riboflavin biosynthetic process"/>
    <property type="evidence" value="ECO:0007669"/>
    <property type="project" value="UniProtKB-KW"/>
</dbReference>
<evidence type="ECO:0000256" key="8">
    <source>
        <dbReference type="ARBA" id="ARBA00022801"/>
    </source>
</evidence>
<dbReference type="InterPro" id="IPR016193">
    <property type="entry name" value="Cytidine_deaminase-like"/>
</dbReference>
<feature type="active site" description="Proton donor" evidence="16">
    <location>
        <position position="52"/>
    </location>
</feature>
<feature type="binding site" evidence="17">
    <location>
        <position position="207"/>
    </location>
    <ligand>
        <name>substrate</name>
    </ligand>
</feature>
<dbReference type="GO" id="GO:0008835">
    <property type="term" value="F:diaminohydroxyphosphoribosylaminopyrimidine deaminase activity"/>
    <property type="evidence" value="ECO:0007669"/>
    <property type="project" value="UniProtKB-EC"/>
</dbReference>
<evidence type="ECO:0000256" key="2">
    <source>
        <dbReference type="ARBA" id="ARBA00004882"/>
    </source>
</evidence>
<dbReference type="CDD" id="cd01284">
    <property type="entry name" value="Riboflavin_deaminase-reductase"/>
    <property type="match status" value="1"/>
</dbReference>
<dbReference type="GO" id="GO:0008270">
    <property type="term" value="F:zinc ion binding"/>
    <property type="evidence" value="ECO:0007669"/>
    <property type="project" value="InterPro"/>
</dbReference>
<feature type="binding site" evidence="17">
    <location>
        <position position="221"/>
    </location>
    <ligand>
        <name>NADP(+)</name>
        <dbReference type="ChEBI" id="CHEBI:58349"/>
    </ligand>
</feature>
<name>A0A9D1P0S0_9FIRM</name>
<evidence type="ECO:0000256" key="17">
    <source>
        <dbReference type="PIRSR" id="PIRSR006769-2"/>
    </source>
</evidence>
<comment type="catalytic activity">
    <reaction evidence="13 15">
        <text>5-amino-6-(5-phospho-D-ribitylamino)uracil + NADP(+) = 5-amino-6-(5-phospho-D-ribosylamino)uracil + NADPH + H(+)</text>
        <dbReference type="Rhea" id="RHEA:17845"/>
        <dbReference type="ChEBI" id="CHEBI:15378"/>
        <dbReference type="ChEBI" id="CHEBI:57783"/>
        <dbReference type="ChEBI" id="CHEBI:58349"/>
        <dbReference type="ChEBI" id="CHEBI:58421"/>
        <dbReference type="ChEBI" id="CHEBI:58453"/>
        <dbReference type="EC" id="1.1.1.193"/>
    </reaction>
</comment>
<keyword evidence="7 15" id="KW-0479">Metal-binding</keyword>
<dbReference type="Gene3D" id="3.40.140.10">
    <property type="entry name" value="Cytidine Deaminase, domain 2"/>
    <property type="match status" value="1"/>
</dbReference>
<evidence type="ECO:0000256" key="13">
    <source>
        <dbReference type="ARBA" id="ARBA00049861"/>
    </source>
</evidence>
<reference evidence="20" key="1">
    <citation type="submission" date="2020-10" db="EMBL/GenBank/DDBJ databases">
        <authorList>
            <person name="Gilroy R."/>
        </authorList>
    </citation>
    <scope>NUCLEOTIDE SEQUENCE</scope>
    <source>
        <strain evidence="20">CHK188-20938</strain>
    </source>
</reference>
<dbReference type="PROSITE" id="PS00903">
    <property type="entry name" value="CYT_DCMP_DEAMINASES_1"/>
    <property type="match status" value="1"/>
</dbReference>
<evidence type="ECO:0000256" key="3">
    <source>
        <dbReference type="ARBA" id="ARBA00004910"/>
    </source>
</evidence>
<feature type="binding site" evidence="17">
    <location>
        <position position="184"/>
    </location>
    <ligand>
        <name>substrate</name>
    </ligand>
</feature>
<keyword evidence="8 15" id="KW-0378">Hydrolase</keyword>
<evidence type="ECO:0000256" key="15">
    <source>
        <dbReference type="PIRNR" id="PIRNR006769"/>
    </source>
</evidence>
<dbReference type="InterPro" id="IPR016192">
    <property type="entry name" value="APOBEC/CMP_deaminase_Zn-bd"/>
</dbReference>
<dbReference type="NCBIfam" id="TIGR00227">
    <property type="entry name" value="ribD_Cterm"/>
    <property type="match status" value="1"/>
</dbReference>
<dbReference type="GO" id="GO:0050661">
    <property type="term" value="F:NADP binding"/>
    <property type="evidence" value="ECO:0007669"/>
    <property type="project" value="InterPro"/>
</dbReference>
<evidence type="ECO:0000313" key="20">
    <source>
        <dbReference type="EMBL" id="HIV24187.1"/>
    </source>
</evidence>
<dbReference type="FunFam" id="3.40.140.10:FF:000025">
    <property type="entry name" value="Riboflavin biosynthesis protein RibD"/>
    <property type="match status" value="1"/>
</dbReference>
<feature type="binding site" evidence="17">
    <location>
        <begin position="301"/>
        <end position="307"/>
    </location>
    <ligand>
        <name>NADP(+)</name>
        <dbReference type="ChEBI" id="CHEBI:58349"/>
    </ligand>
</feature>
<dbReference type="EMBL" id="DVOO01000002">
    <property type="protein sequence ID" value="HIV24187.1"/>
    <property type="molecule type" value="Genomic_DNA"/>
</dbReference>